<dbReference type="EMBL" id="CM000207">
    <property type="protein sequence ID" value="EAN76295.1"/>
    <property type="molecule type" value="Genomic_DNA"/>
</dbReference>
<organism evidence="1 2">
    <name type="scientific">Trypanosoma brucei brucei (strain 927/4 GUTat10.1)</name>
    <dbReference type="NCBI Taxonomy" id="185431"/>
    <lineage>
        <taxon>Eukaryota</taxon>
        <taxon>Discoba</taxon>
        <taxon>Euglenozoa</taxon>
        <taxon>Kinetoplastea</taxon>
        <taxon>Metakinetoplastina</taxon>
        <taxon>Trypanosomatida</taxon>
        <taxon>Trypanosomatidae</taxon>
        <taxon>Trypanosoma</taxon>
    </lineage>
</organism>
<reference evidence="1 2" key="2">
    <citation type="journal article" date="2005" name="Science">
        <title>The genome of the African trypanosome Trypanosoma brucei.</title>
        <authorList>
            <person name="Berriman M."/>
            <person name="Ghedin E."/>
            <person name="Hertz-Fowler C."/>
            <person name="Blandin G."/>
            <person name="Renauld H."/>
            <person name="Bartholomeu D.C."/>
            <person name="Lennard N.J."/>
            <person name="Caler E."/>
            <person name="Hamlin N.E."/>
            <person name="Haas B."/>
            <person name="Bohme U."/>
            <person name="Hannick L."/>
            <person name="Aslett M.A."/>
            <person name="Shallom J."/>
            <person name="Marcello L."/>
            <person name="Hou L."/>
            <person name="Wickstead B."/>
            <person name="Alsmark U.C."/>
            <person name="Arrowsmith C."/>
            <person name="Atkin R.J."/>
            <person name="Barron A.J."/>
            <person name="Bringaud F."/>
            <person name="Brooks K."/>
            <person name="Carrington M."/>
            <person name="Cherevach I."/>
            <person name="Chillingworth T.J."/>
            <person name="Churcher C."/>
            <person name="Clark L.N."/>
            <person name="Corton C.H."/>
            <person name="Cronin A."/>
            <person name="Davies R.M."/>
            <person name="Doggett J."/>
            <person name="Djikeng A."/>
            <person name="Feldblyum T."/>
            <person name="Field M.C."/>
            <person name="Fraser A."/>
            <person name="Goodhead I."/>
            <person name="Hance Z."/>
            <person name="Harper D."/>
            <person name="Harris B.R."/>
            <person name="Hauser H."/>
            <person name="Hostetler J."/>
            <person name="Ivens A."/>
            <person name="Jagels K."/>
            <person name="Johnson D."/>
            <person name="Johnson J."/>
            <person name="Jones K."/>
            <person name="Kerhornou A.X."/>
            <person name="Koo H."/>
            <person name="Larke N."/>
            <person name="Landfear S."/>
            <person name="Larkin C."/>
            <person name="Leech V."/>
            <person name="Line A."/>
            <person name="Lord A."/>
            <person name="Macleod A."/>
            <person name="Mooney P.J."/>
            <person name="Moule S."/>
            <person name="Martin D.M."/>
            <person name="Morgan G.W."/>
            <person name="Mungall K."/>
            <person name="Norbertczak H."/>
            <person name="Ormond D."/>
            <person name="Pai G."/>
            <person name="Peacock C.S."/>
            <person name="Peterson J."/>
            <person name="Quail M.A."/>
            <person name="Rabbinowitsch E."/>
            <person name="Rajandream M.A."/>
            <person name="Reitter C."/>
            <person name="Salzberg S.L."/>
            <person name="Sanders M."/>
            <person name="Schobel S."/>
            <person name="Sharp S."/>
            <person name="Simmonds M."/>
            <person name="Simpson A.J."/>
            <person name="Tallon L."/>
            <person name="Turner C.M."/>
            <person name="Tait A."/>
            <person name="Tivey A.R."/>
            <person name="Van Aken S."/>
            <person name="Walker D."/>
            <person name="Wanless D."/>
            <person name="Wang S."/>
            <person name="White B."/>
            <person name="White O."/>
            <person name="Whitehead S."/>
            <person name="Woodward J."/>
            <person name="Wortman J."/>
            <person name="Adams M.D."/>
            <person name="Embley T.M."/>
            <person name="Gull K."/>
            <person name="Ullu E."/>
            <person name="Barry J.D."/>
            <person name="Fairlamb A.H."/>
            <person name="Opperdoes F."/>
            <person name="Barrell B.G."/>
            <person name="Donelson J.E."/>
            <person name="Hall N."/>
            <person name="Fraser C.M."/>
            <person name="Melville S.E."/>
            <person name="El-Sayed N.M."/>
        </authorList>
    </citation>
    <scope>NUCLEOTIDE SEQUENCE [LARGE SCALE GENOMIC DNA]</scope>
    <source>
        <strain evidence="1 2">927/4 GUTat10.1</strain>
    </source>
</reference>
<reference evidence="1 2" key="1">
    <citation type="journal article" date="2005" name="Science">
        <title>Comparative genomics of trypanosomatid parasitic protozoa.</title>
        <authorList>
            <person name="El-Sayed N.M."/>
            <person name="Myler P.J."/>
            <person name="Blandin G."/>
            <person name="Berriman M."/>
            <person name="Crabtree J."/>
            <person name="Aggarwal G."/>
            <person name="Caler E."/>
            <person name="Renauld H."/>
            <person name="Worthey E.A."/>
            <person name="Hertz-Fowler C."/>
            <person name="Ghedin E."/>
            <person name="Peacock C."/>
            <person name="Bartholomeu D.C."/>
            <person name="Haas B.J."/>
            <person name="Tran A.N."/>
            <person name="Wortman J.R."/>
            <person name="Alsmark U.C."/>
            <person name="Angiuoli S."/>
            <person name="Anupama A."/>
            <person name="Badger J."/>
            <person name="Bringaud F."/>
            <person name="Cadag E."/>
            <person name="Carlton J.M."/>
            <person name="Cerqueira G.C."/>
            <person name="Creasy T."/>
            <person name="Delcher A.L."/>
            <person name="Djikeng A."/>
            <person name="Embley T.M."/>
            <person name="Hauser C."/>
            <person name="Ivens A.C."/>
            <person name="Kummerfeld S.K."/>
            <person name="Pereira-Leal J.B."/>
            <person name="Nilsson D."/>
            <person name="Peterson J."/>
            <person name="Salzberg S.L."/>
            <person name="Shallom J."/>
            <person name="Silva J.C."/>
            <person name="Sundaram J."/>
            <person name="Westenberger S."/>
            <person name="White O."/>
            <person name="Melville S.E."/>
            <person name="Donelson J.E."/>
            <person name="Andersson B."/>
            <person name="Stuart K.D."/>
            <person name="Hall N."/>
        </authorList>
    </citation>
    <scope>NUCLEOTIDE SEQUENCE [LARGE SCALE GENOMIC DNA]</scope>
    <source>
        <strain evidence="1 2">927/4 GUTat10.1</strain>
    </source>
</reference>
<gene>
    <name evidence="1" type="ORF">Tb09.160.0640</name>
</gene>
<sequence length="95" mass="10755">MFARPISIFCFGARTTHFPTLRSTAQSFQHVSLHAAAYSNHLHFHTLLSPFLSLVHAVRKHSVFFCYSVGSTCARICCFKSRIHVGEFVGKEVNR</sequence>
<evidence type="ECO:0000313" key="1">
    <source>
        <dbReference type="EMBL" id="EAN76295.1"/>
    </source>
</evidence>
<dbReference type="PaxDb" id="5691-EAN76295"/>
<dbReference type="Proteomes" id="UP000008524">
    <property type="component" value="Chromosome 9"/>
</dbReference>
<dbReference type="GeneID" id="3659880"/>
<dbReference type="KEGG" id="tbr:Tb09.160.0640"/>
<name>Q38FX5_TRYB2</name>
<protein>
    <submittedName>
        <fullName evidence="1">Uncharacterized protein</fullName>
    </submittedName>
</protein>
<dbReference type="RefSeq" id="XP_803465.1">
    <property type="nucleotide sequence ID" value="XM_798372.1"/>
</dbReference>
<evidence type="ECO:0000313" key="2">
    <source>
        <dbReference type="Proteomes" id="UP000008524"/>
    </source>
</evidence>
<dbReference type="AlphaFoldDB" id="Q38FX5"/>
<dbReference type="InParanoid" id="Q38FX5"/>
<accession>Q38FX5</accession>
<keyword evidence="2" id="KW-1185">Reference proteome</keyword>
<proteinExistence type="predicted"/>